<protein>
    <submittedName>
        <fullName evidence="1">Uncharacterized protein</fullName>
    </submittedName>
</protein>
<organism evidence="1 2">
    <name type="scientific">Candidatus Enterovibrio escicola</name>
    <dbReference type="NCBI Taxonomy" id="1927127"/>
    <lineage>
        <taxon>Bacteria</taxon>
        <taxon>Pseudomonadati</taxon>
        <taxon>Pseudomonadota</taxon>
        <taxon>Gammaproteobacteria</taxon>
        <taxon>Vibrionales</taxon>
        <taxon>Vibrionaceae</taxon>
        <taxon>Enterovibrio</taxon>
    </lineage>
</organism>
<evidence type="ECO:0000313" key="1">
    <source>
        <dbReference type="EMBL" id="PCS21392.1"/>
    </source>
</evidence>
<comment type="caution">
    <text evidence="1">The sequence shown here is derived from an EMBL/GenBank/DDBJ whole genome shotgun (WGS) entry which is preliminary data.</text>
</comment>
<reference evidence="2" key="1">
    <citation type="submission" date="2017-04" db="EMBL/GenBank/DDBJ databases">
        <title>Genome evolution of the luminous symbionts of deep sea anglerfish.</title>
        <authorList>
            <person name="Hendry T.A."/>
        </authorList>
    </citation>
    <scope>NUCLEOTIDE SEQUENCE [LARGE SCALE GENOMIC DNA]</scope>
</reference>
<evidence type="ECO:0000313" key="2">
    <source>
        <dbReference type="Proteomes" id="UP000219020"/>
    </source>
</evidence>
<dbReference type="AlphaFoldDB" id="A0A2A5SZQ9"/>
<gene>
    <name evidence="1" type="ORF">BTN49_2931</name>
</gene>
<name>A0A2A5SZQ9_9GAMM</name>
<dbReference type="Proteomes" id="UP000219020">
    <property type="component" value="Unassembled WGS sequence"/>
</dbReference>
<sequence>MLGNRVFAVIDNCFTGHIKRTIQFIEYMTIIRATLIILA</sequence>
<dbReference type="EMBL" id="NBYY01000034">
    <property type="protein sequence ID" value="PCS21392.1"/>
    <property type="molecule type" value="Genomic_DNA"/>
</dbReference>
<proteinExistence type="predicted"/>
<accession>A0A2A5SZQ9</accession>
<keyword evidence="2" id="KW-1185">Reference proteome</keyword>